<organism evidence="1 2">
    <name type="scientific">Caerostris extrusa</name>
    <name type="common">Bark spider</name>
    <name type="synonym">Caerostris bankana</name>
    <dbReference type="NCBI Taxonomy" id="172846"/>
    <lineage>
        <taxon>Eukaryota</taxon>
        <taxon>Metazoa</taxon>
        <taxon>Ecdysozoa</taxon>
        <taxon>Arthropoda</taxon>
        <taxon>Chelicerata</taxon>
        <taxon>Arachnida</taxon>
        <taxon>Araneae</taxon>
        <taxon>Araneomorphae</taxon>
        <taxon>Entelegynae</taxon>
        <taxon>Araneoidea</taxon>
        <taxon>Araneidae</taxon>
        <taxon>Caerostris</taxon>
    </lineage>
</organism>
<dbReference type="EMBL" id="BPLR01005849">
    <property type="protein sequence ID" value="GIY05479.1"/>
    <property type="molecule type" value="Genomic_DNA"/>
</dbReference>
<reference evidence="1 2" key="1">
    <citation type="submission" date="2021-06" db="EMBL/GenBank/DDBJ databases">
        <title>Caerostris extrusa draft genome.</title>
        <authorList>
            <person name="Kono N."/>
            <person name="Arakawa K."/>
        </authorList>
    </citation>
    <scope>NUCLEOTIDE SEQUENCE [LARGE SCALE GENOMIC DNA]</scope>
</reference>
<dbReference type="AlphaFoldDB" id="A0AAV4Q7W8"/>
<feature type="non-terminal residue" evidence="1">
    <location>
        <position position="1"/>
    </location>
</feature>
<dbReference type="Proteomes" id="UP001054945">
    <property type="component" value="Unassembled WGS sequence"/>
</dbReference>
<evidence type="ECO:0000313" key="2">
    <source>
        <dbReference type="Proteomes" id="UP001054945"/>
    </source>
</evidence>
<proteinExistence type="predicted"/>
<name>A0AAV4Q7W8_CAEEX</name>
<protein>
    <submittedName>
        <fullName evidence="1">Uncharacterized protein</fullName>
    </submittedName>
</protein>
<comment type="caution">
    <text evidence="1">The sequence shown here is derived from an EMBL/GenBank/DDBJ whole genome shotgun (WGS) entry which is preliminary data.</text>
</comment>
<keyword evidence="2" id="KW-1185">Reference proteome</keyword>
<accession>A0AAV4Q7W8</accession>
<sequence>PKSTLHLKGFASSSSGKTGRFRFEIQEFENPIPLSLRLLFSPEEISPKSKD</sequence>
<evidence type="ECO:0000313" key="1">
    <source>
        <dbReference type="EMBL" id="GIY05479.1"/>
    </source>
</evidence>
<gene>
    <name evidence="1" type="ORF">CEXT_387671</name>
</gene>